<proteinExistence type="predicted"/>
<dbReference type="OrthoDB" id="3262464at2759"/>
<evidence type="ECO:0000313" key="2">
    <source>
        <dbReference type="Proteomes" id="UP000219338"/>
    </source>
</evidence>
<dbReference type="AlphaFoldDB" id="A0A284QTW3"/>
<dbReference type="Proteomes" id="UP000219338">
    <property type="component" value="Unassembled WGS sequence"/>
</dbReference>
<protein>
    <submittedName>
        <fullName evidence="1">Uncharacterized protein</fullName>
    </submittedName>
</protein>
<reference evidence="2" key="1">
    <citation type="journal article" date="2017" name="Nat. Ecol. Evol.">
        <title>Genome expansion and lineage-specific genetic innovations in the forest pathogenic fungi Armillaria.</title>
        <authorList>
            <person name="Sipos G."/>
            <person name="Prasanna A.N."/>
            <person name="Walter M.C."/>
            <person name="O'Connor E."/>
            <person name="Balint B."/>
            <person name="Krizsan K."/>
            <person name="Kiss B."/>
            <person name="Hess J."/>
            <person name="Varga T."/>
            <person name="Slot J."/>
            <person name="Riley R."/>
            <person name="Boka B."/>
            <person name="Rigling D."/>
            <person name="Barry K."/>
            <person name="Lee J."/>
            <person name="Mihaltcheva S."/>
            <person name="LaButti K."/>
            <person name="Lipzen A."/>
            <person name="Waldron R."/>
            <person name="Moloney N.M."/>
            <person name="Sperisen C."/>
            <person name="Kredics L."/>
            <person name="Vagvoelgyi C."/>
            <person name="Patrignani A."/>
            <person name="Fitzpatrick D."/>
            <person name="Nagy I."/>
            <person name="Doyle S."/>
            <person name="Anderson J.B."/>
            <person name="Grigoriev I.V."/>
            <person name="Gueldener U."/>
            <person name="Muensterkoetter M."/>
            <person name="Nagy L.G."/>
        </authorList>
    </citation>
    <scope>NUCLEOTIDE SEQUENCE [LARGE SCALE GENOMIC DNA]</scope>
    <source>
        <strain evidence="2">C18/9</strain>
    </source>
</reference>
<keyword evidence="2" id="KW-1185">Reference proteome</keyword>
<dbReference type="EMBL" id="FUEG01000002">
    <property type="protein sequence ID" value="SJK99924.1"/>
    <property type="molecule type" value="Genomic_DNA"/>
</dbReference>
<evidence type="ECO:0000313" key="1">
    <source>
        <dbReference type="EMBL" id="SJK99924.1"/>
    </source>
</evidence>
<sequence length="118" mass="13399">MHAPLHTPVSETFKAIMKLIHDETKTTLVKAAAQMKTQYDKKKKAAIEHCSTLQTCAEAMEALQMLKFSIRKGWGLNFMDELDEASQIEELEALLHQQMLVPKNMQAFIRSLTSHSIV</sequence>
<name>A0A284QTW3_ARMOS</name>
<accession>A0A284QTW3</accession>
<organism evidence="1 2">
    <name type="scientific">Armillaria ostoyae</name>
    <name type="common">Armillaria root rot fungus</name>
    <dbReference type="NCBI Taxonomy" id="47428"/>
    <lineage>
        <taxon>Eukaryota</taxon>
        <taxon>Fungi</taxon>
        <taxon>Dikarya</taxon>
        <taxon>Basidiomycota</taxon>
        <taxon>Agaricomycotina</taxon>
        <taxon>Agaricomycetes</taxon>
        <taxon>Agaricomycetidae</taxon>
        <taxon>Agaricales</taxon>
        <taxon>Marasmiineae</taxon>
        <taxon>Physalacriaceae</taxon>
        <taxon>Armillaria</taxon>
    </lineage>
</organism>
<gene>
    <name evidence="1" type="ORF">ARMOST_03235</name>
</gene>